<keyword evidence="10 11" id="KW-0472">Membrane</keyword>
<gene>
    <name evidence="11 12" type="primary">kdpC</name>
    <name evidence="12" type="ORF">ABXS70_24815</name>
</gene>
<keyword evidence="7 11" id="KW-0630">Potassium</keyword>
<evidence type="ECO:0000256" key="2">
    <source>
        <dbReference type="ARBA" id="ARBA00022475"/>
    </source>
</evidence>
<comment type="similarity">
    <text evidence="11">Belongs to the KdpC family.</text>
</comment>
<dbReference type="GO" id="GO:0005524">
    <property type="term" value="F:ATP binding"/>
    <property type="evidence" value="ECO:0007669"/>
    <property type="project" value="UniProtKB-UniRule"/>
</dbReference>
<evidence type="ECO:0000256" key="7">
    <source>
        <dbReference type="ARBA" id="ARBA00022958"/>
    </source>
</evidence>
<keyword evidence="9 11" id="KW-0406">Ion transport</keyword>
<dbReference type="GO" id="GO:0008556">
    <property type="term" value="F:P-type potassium transmembrane transporter activity"/>
    <property type="evidence" value="ECO:0007669"/>
    <property type="project" value="InterPro"/>
</dbReference>
<accession>A0AAU8NB57</accession>
<comment type="function">
    <text evidence="11">Part of the high-affinity ATP-driven potassium transport (or Kdp) system, which catalyzes the hydrolysis of ATP coupled with the electrogenic transport of potassium into the cytoplasm. This subunit acts as a catalytic chaperone that increases the ATP-binding affinity of the ATP-hydrolyzing subunit KdpB by the formation of a transient KdpB/KdpC/ATP ternary complex.</text>
</comment>
<dbReference type="HAMAP" id="MF_00276">
    <property type="entry name" value="KdpC"/>
    <property type="match status" value="1"/>
</dbReference>
<sequence length="188" mass="20025">MKMFIPALRLAVVLMLLCGLAYPLITTGVAQLLFPSQANGSLITRGGKVIGSSLLAQEVKSPGLFQPRASSAKYDPTASAGSNRAVASPEYIAEMNDKLAVLRQENPTLPHQIPADLVTGSGSGLDPDLSPEAAETQILRISRTTGLSEQQLTELIKEHTQGRQLGIFGEPHVNVMELNLALTAAQRK</sequence>
<keyword evidence="2 11" id="KW-1003">Cell membrane</keyword>
<reference evidence="12" key="1">
    <citation type="submission" date="2024-05" db="EMBL/GenBank/DDBJ databases">
        <title>Draft genome assemblies of 36 bacteria isolated from hibernating arctic ground squirrels.</title>
        <authorList>
            <person name="McKee H."/>
            <person name="Mullen L."/>
            <person name="Drown D.M."/>
            <person name="Duddleston K.N."/>
        </authorList>
    </citation>
    <scope>NUCLEOTIDE SEQUENCE</scope>
    <source>
        <strain evidence="12">AN1007</strain>
    </source>
</reference>
<dbReference type="GO" id="GO:0005886">
    <property type="term" value="C:plasma membrane"/>
    <property type="evidence" value="ECO:0007669"/>
    <property type="project" value="UniProtKB-SubCell"/>
</dbReference>
<evidence type="ECO:0000256" key="6">
    <source>
        <dbReference type="ARBA" id="ARBA00022840"/>
    </source>
</evidence>
<organism evidence="12">
    <name type="scientific">Paenibacillus sp. AN1007</name>
    <dbReference type="NCBI Taxonomy" id="3151385"/>
    <lineage>
        <taxon>Bacteria</taxon>
        <taxon>Bacillati</taxon>
        <taxon>Bacillota</taxon>
        <taxon>Bacilli</taxon>
        <taxon>Bacillales</taxon>
        <taxon>Paenibacillaceae</taxon>
        <taxon>Paenibacillus</taxon>
    </lineage>
</organism>
<keyword evidence="8 11" id="KW-1133">Transmembrane helix</keyword>
<name>A0AAU8NB57_9BACL</name>
<dbReference type="PANTHER" id="PTHR30042">
    <property type="entry name" value="POTASSIUM-TRANSPORTING ATPASE C CHAIN"/>
    <property type="match status" value="1"/>
</dbReference>
<keyword evidence="4 11" id="KW-0812">Transmembrane</keyword>
<evidence type="ECO:0000313" key="12">
    <source>
        <dbReference type="EMBL" id="XCP94324.1"/>
    </source>
</evidence>
<evidence type="ECO:0000256" key="3">
    <source>
        <dbReference type="ARBA" id="ARBA00022538"/>
    </source>
</evidence>
<proteinExistence type="inferred from homology"/>
<comment type="subcellular location">
    <subcellularLocation>
        <location evidence="11">Cell membrane</location>
        <topology evidence="11">Single-pass membrane protein</topology>
    </subcellularLocation>
</comment>
<dbReference type="PIRSF" id="PIRSF001296">
    <property type="entry name" value="K_ATPase_KdpC"/>
    <property type="match status" value="1"/>
</dbReference>
<keyword evidence="1 11" id="KW-0813">Transport</keyword>
<dbReference type="InterPro" id="IPR003820">
    <property type="entry name" value="KdpC"/>
</dbReference>
<dbReference type="EMBL" id="CP159992">
    <property type="protein sequence ID" value="XCP94324.1"/>
    <property type="molecule type" value="Genomic_DNA"/>
</dbReference>
<comment type="subunit">
    <text evidence="11">The system is composed of three essential subunits: KdpA, KdpB and KdpC.</text>
</comment>
<dbReference type="AlphaFoldDB" id="A0AAU8NB57"/>
<evidence type="ECO:0000256" key="8">
    <source>
        <dbReference type="ARBA" id="ARBA00022989"/>
    </source>
</evidence>
<dbReference type="PANTHER" id="PTHR30042:SF2">
    <property type="entry name" value="POTASSIUM-TRANSPORTING ATPASE KDPC SUBUNIT"/>
    <property type="match status" value="1"/>
</dbReference>
<dbReference type="NCBIfam" id="TIGR00681">
    <property type="entry name" value="kdpC"/>
    <property type="match status" value="1"/>
</dbReference>
<evidence type="ECO:0000256" key="5">
    <source>
        <dbReference type="ARBA" id="ARBA00022741"/>
    </source>
</evidence>
<keyword evidence="5 11" id="KW-0547">Nucleotide-binding</keyword>
<protein>
    <recommendedName>
        <fullName evidence="11">Potassium-transporting ATPase KdpC subunit</fullName>
    </recommendedName>
    <alternativeName>
        <fullName evidence="11">ATP phosphohydrolase [potassium-transporting] C chain</fullName>
    </alternativeName>
    <alternativeName>
        <fullName evidence="11">Potassium-binding and translocating subunit C</fullName>
    </alternativeName>
    <alternativeName>
        <fullName evidence="11">Potassium-translocating ATPase C chain</fullName>
    </alternativeName>
</protein>
<evidence type="ECO:0000256" key="1">
    <source>
        <dbReference type="ARBA" id="ARBA00022448"/>
    </source>
</evidence>
<evidence type="ECO:0000256" key="10">
    <source>
        <dbReference type="ARBA" id="ARBA00023136"/>
    </source>
</evidence>
<dbReference type="RefSeq" id="WP_366291641.1">
    <property type="nucleotide sequence ID" value="NZ_CP159992.1"/>
</dbReference>
<evidence type="ECO:0000256" key="9">
    <source>
        <dbReference type="ARBA" id="ARBA00023065"/>
    </source>
</evidence>
<dbReference type="Pfam" id="PF02669">
    <property type="entry name" value="KdpC"/>
    <property type="match status" value="1"/>
</dbReference>
<dbReference type="NCBIfam" id="NF001454">
    <property type="entry name" value="PRK00315.1"/>
    <property type="match status" value="1"/>
</dbReference>
<keyword evidence="3 11" id="KW-0633">Potassium transport</keyword>
<evidence type="ECO:0000256" key="11">
    <source>
        <dbReference type="HAMAP-Rule" id="MF_00276"/>
    </source>
</evidence>
<keyword evidence="6 11" id="KW-0067">ATP-binding</keyword>
<evidence type="ECO:0000256" key="4">
    <source>
        <dbReference type="ARBA" id="ARBA00022692"/>
    </source>
</evidence>